<reference evidence="2 3" key="1">
    <citation type="submission" date="2019-10" db="EMBL/GenBank/DDBJ databases">
        <title>Gracilibacillus salitolerans sp. nov., a moderate halophile isolated from a saline soil in northwest China.</title>
        <authorList>
            <person name="Gan L."/>
        </authorList>
    </citation>
    <scope>NUCLEOTIDE SEQUENCE [LARGE SCALE GENOMIC DNA]</scope>
    <source>
        <strain evidence="2 3">TP2-8</strain>
    </source>
</reference>
<sequence length="78" mass="9378">MREQQIDVYVSDNCTECDQLVQYLTQRNIPFQLKNTTVNKENLRQLQQENIYITPTIIIDNDYRIIGFQESKLKQLLR</sequence>
<organism evidence="2 3">
    <name type="scientific">Gracilibacillus thailandensis</name>
    <dbReference type="NCBI Taxonomy" id="563735"/>
    <lineage>
        <taxon>Bacteria</taxon>
        <taxon>Bacillati</taxon>
        <taxon>Bacillota</taxon>
        <taxon>Bacilli</taxon>
        <taxon>Bacillales</taxon>
        <taxon>Bacillaceae</taxon>
        <taxon>Gracilibacillus</taxon>
    </lineage>
</organism>
<dbReference type="AlphaFoldDB" id="A0A6N7QZB0"/>
<protein>
    <submittedName>
        <fullName evidence="2">Glutaredoxin family protein</fullName>
    </submittedName>
</protein>
<evidence type="ECO:0000313" key="3">
    <source>
        <dbReference type="Proteomes" id="UP000435187"/>
    </source>
</evidence>
<dbReference type="Gene3D" id="3.40.30.10">
    <property type="entry name" value="Glutaredoxin"/>
    <property type="match status" value="1"/>
</dbReference>
<evidence type="ECO:0000259" key="1">
    <source>
        <dbReference type="Pfam" id="PF13192"/>
    </source>
</evidence>
<feature type="domain" description="Thioredoxin-like fold" evidence="1">
    <location>
        <begin position="5"/>
        <end position="77"/>
    </location>
</feature>
<dbReference type="InterPro" id="IPR012336">
    <property type="entry name" value="Thioredoxin-like_fold"/>
</dbReference>
<dbReference type="Pfam" id="PF13192">
    <property type="entry name" value="Thioredoxin_3"/>
    <property type="match status" value="1"/>
</dbReference>
<name>A0A6N7QZB0_9BACI</name>
<dbReference type="CDD" id="cd02976">
    <property type="entry name" value="NrdH"/>
    <property type="match status" value="1"/>
</dbReference>
<accession>A0A6N7QZB0</accession>
<dbReference type="Proteomes" id="UP000435187">
    <property type="component" value="Unassembled WGS sequence"/>
</dbReference>
<dbReference type="SUPFAM" id="SSF52833">
    <property type="entry name" value="Thioredoxin-like"/>
    <property type="match status" value="1"/>
</dbReference>
<dbReference type="RefSeq" id="WP_153835995.1">
    <property type="nucleotide sequence ID" value="NZ_JBHUMW010000046.1"/>
</dbReference>
<evidence type="ECO:0000313" key="2">
    <source>
        <dbReference type="EMBL" id="MRI67407.1"/>
    </source>
</evidence>
<gene>
    <name evidence="2" type="ORF">GH885_13820</name>
</gene>
<dbReference type="InterPro" id="IPR036249">
    <property type="entry name" value="Thioredoxin-like_sf"/>
</dbReference>
<dbReference type="EMBL" id="WJEE01000031">
    <property type="protein sequence ID" value="MRI67407.1"/>
    <property type="molecule type" value="Genomic_DNA"/>
</dbReference>
<keyword evidence="3" id="KW-1185">Reference proteome</keyword>
<comment type="caution">
    <text evidence="2">The sequence shown here is derived from an EMBL/GenBank/DDBJ whole genome shotgun (WGS) entry which is preliminary data.</text>
</comment>
<proteinExistence type="predicted"/>